<accession>A0AAW0TIF1</accession>
<evidence type="ECO:0000313" key="3">
    <source>
        <dbReference type="EMBL" id="KAK8387071.1"/>
    </source>
</evidence>
<evidence type="ECO:0008006" key="5">
    <source>
        <dbReference type="Google" id="ProtNLM"/>
    </source>
</evidence>
<keyword evidence="4" id="KW-1185">Reference proteome</keyword>
<organism evidence="3 4">
    <name type="scientific">Scylla paramamosain</name>
    <name type="common">Mud crab</name>
    <dbReference type="NCBI Taxonomy" id="85552"/>
    <lineage>
        <taxon>Eukaryota</taxon>
        <taxon>Metazoa</taxon>
        <taxon>Ecdysozoa</taxon>
        <taxon>Arthropoda</taxon>
        <taxon>Crustacea</taxon>
        <taxon>Multicrustacea</taxon>
        <taxon>Malacostraca</taxon>
        <taxon>Eumalacostraca</taxon>
        <taxon>Eucarida</taxon>
        <taxon>Decapoda</taxon>
        <taxon>Pleocyemata</taxon>
        <taxon>Brachyura</taxon>
        <taxon>Eubrachyura</taxon>
        <taxon>Portunoidea</taxon>
        <taxon>Portunidae</taxon>
        <taxon>Portuninae</taxon>
        <taxon>Scylla</taxon>
    </lineage>
</organism>
<dbReference type="AlphaFoldDB" id="A0AAW0TIF1"/>
<feature type="compositionally biased region" description="Polar residues" evidence="1">
    <location>
        <begin position="119"/>
        <end position="156"/>
    </location>
</feature>
<evidence type="ECO:0000313" key="4">
    <source>
        <dbReference type="Proteomes" id="UP001487740"/>
    </source>
</evidence>
<reference evidence="3 4" key="1">
    <citation type="submission" date="2023-03" db="EMBL/GenBank/DDBJ databases">
        <title>High-quality genome of Scylla paramamosain provides insights in environmental adaptation.</title>
        <authorList>
            <person name="Zhang L."/>
        </authorList>
    </citation>
    <scope>NUCLEOTIDE SEQUENCE [LARGE SCALE GENOMIC DNA]</scope>
    <source>
        <strain evidence="3">LZ_2023a</strain>
        <tissue evidence="3">Muscle</tissue>
    </source>
</reference>
<sequence length="281" mass="31601">MRGYSSLMRENGWKTWFGLPIPAVATAMFSNVFLTSRPISFPRLVEASPLNRMAEDFFEDDIMDTVMEDWGTDRDFVFGPRAWVKPRQRWCPYTCVTCPRRPPRQHLVILPRLANEPMATSNQSCGKGIHASSNTKGKEQNSPSRKQTASTRNFSSDCVDMKDCDEVRATTENGMLMVEGRGSSDTSRRMVRYITSMPRHVSHDSLAASLSNGRLTVTQKAGTQLEGQARNLPIDLQQHKSPEPEQQQQQQQQSTKLAPQKEKASPCSDQCNEKSREATAA</sequence>
<dbReference type="Proteomes" id="UP001487740">
    <property type="component" value="Unassembled WGS sequence"/>
</dbReference>
<proteinExistence type="predicted"/>
<feature type="transmembrane region" description="Helical" evidence="2">
    <location>
        <begin position="15"/>
        <end position="34"/>
    </location>
</feature>
<keyword evidence="2" id="KW-0472">Membrane</keyword>
<dbReference type="Gene3D" id="2.60.40.790">
    <property type="match status" value="1"/>
</dbReference>
<feature type="region of interest" description="Disordered" evidence="1">
    <location>
        <begin position="119"/>
        <end position="157"/>
    </location>
</feature>
<comment type="caution">
    <text evidence="3">The sequence shown here is derived from an EMBL/GenBank/DDBJ whole genome shotgun (WGS) entry which is preliminary data.</text>
</comment>
<name>A0AAW0TIF1_SCYPA</name>
<keyword evidence="2" id="KW-0812">Transmembrane</keyword>
<keyword evidence="2" id="KW-1133">Transmembrane helix</keyword>
<protein>
    <recommendedName>
        <fullName evidence="5">SHSP domain-containing protein</fullName>
    </recommendedName>
</protein>
<dbReference type="CDD" id="cd06464">
    <property type="entry name" value="ACD_sHsps-like"/>
    <property type="match status" value="1"/>
</dbReference>
<feature type="region of interest" description="Disordered" evidence="1">
    <location>
        <begin position="235"/>
        <end position="281"/>
    </location>
</feature>
<dbReference type="InterPro" id="IPR008978">
    <property type="entry name" value="HSP20-like_chaperone"/>
</dbReference>
<evidence type="ECO:0000256" key="2">
    <source>
        <dbReference type="SAM" id="Phobius"/>
    </source>
</evidence>
<feature type="compositionally biased region" description="Basic and acidic residues" evidence="1">
    <location>
        <begin position="271"/>
        <end position="281"/>
    </location>
</feature>
<gene>
    <name evidence="3" type="ORF">O3P69_018018</name>
</gene>
<evidence type="ECO:0000256" key="1">
    <source>
        <dbReference type="SAM" id="MobiDB-lite"/>
    </source>
</evidence>
<dbReference type="EMBL" id="JARAKH010000030">
    <property type="protein sequence ID" value="KAK8387071.1"/>
    <property type="molecule type" value="Genomic_DNA"/>
</dbReference>